<reference evidence="3 4" key="1">
    <citation type="submission" date="2012-10" db="EMBL/GenBank/DDBJ databases">
        <authorList>
            <person name="Strain E.A."/>
            <person name="Brown E."/>
            <person name="Allard M.W."/>
            <person name="Gonzalez-Escalona N."/>
            <person name="Timme R."/>
        </authorList>
    </citation>
    <scope>NUCLEOTIDE SEQUENCE [LARGE SCALE GENOMIC DNA]</scope>
    <source>
        <strain evidence="3 4">CFSAN001627</strain>
    </source>
</reference>
<name>M1ZSI4_CLOBO</name>
<evidence type="ECO:0000313" key="4">
    <source>
        <dbReference type="Proteomes" id="UP000011944"/>
    </source>
</evidence>
<feature type="region of interest" description="Disordered" evidence="1">
    <location>
        <begin position="28"/>
        <end position="58"/>
    </location>
</feature>
<evidence type="ECO:0000313" key="3">
    <source>
        <dbReference type="EMBL" id="EKN39337.1"/>
    </source>
</evidence>
<dbReference type="AlphaFoldDB" id="M1ZSI4"/>
<evidence type="ECO:0000256" key="1">
    <source>
        <dbReference type="SAM" id="MobiDB-lite"/>
    </source>
</evidence>
<accession>M1ZSI4</accession>
<keyword evidence="2" id="KW-0732">Signal</keyword>
<feature type="signal peptide" evidence="2">
    <location>
        <begin position="1"/>
        <end position="25"/>
    </location>
</feature>
<comment type="caution">
    <text evidence="3">The sequence shown here is derived from an EMBL/GenBank/DDBJ whole genome shotgun (WGS) entry which is preliminary data.</text>
</comment>
<organism evidence="3 4">
    <name type="scientific">Clostridium botulinum CFSAN001627</name>
    <dbReference type="NCBI Taxonomy" id="1232189"/>
    <lineage>
        <taxon>Bacteria</taxon>
        <taxon>Bacillati</taxon>
        <taxon>Bacillota</taxon>
        <taxon>Clostridia</taxon>
        <taxon>Eubacteriales</taxon>
        <taxon>Clostridiaceae</taxon>
        <taxon>Clostridium</taxon>
    </lineage>
</organism>
<dbReference type="EMBL" id="AMXI01001434">
    <property type="protein sequence ID" value="EKN39337.1"/>
    <property type="molecule type" value="Genomic_DNA"/>
</dbReference>
<gene>
    <name evidence="3" type="ORF">CFSAN001627_22884</name>
</gene>
<feature type="chain" id="PRO_5004020749" evidence="2">
    <location>
        <begin position="26"/>
        <end position="77"/>
    </location>
</feature>
<feature type="non-terminal residue" evidence="3">
    <location>
        <position position="77"/>
    </location>
</feature>
<sequence>MKSKKLLATVLSAVITFSTVSAVSAAPVGKESKSEPKTTTISWEKSEQNTKKSTTSITQEKFSNSDEITKFFEKTSL</sequence>
<reference evidence="3 4" key="2">
    <citation type="submission" date="2013-03" db="EMBL/GenBank/DDBJ databases">
        <title>Diversity in Clostridium botulinum.</title>
        <authorList>
            <person name="Timme R.E."/>
            <person name="Allard M."/>
            <person name="Luo Y."/>
            <person name="Strain E."/>
            <person name="Gonzalez-Escalona N."/>
            <person name="Brown E."/>
        </authorList>
    </citation>
    <scope>NUCLEOTIDE SEQUENCE [LARGE SCALE GENOMIC DNA]</scope>
    <source>
        <strain evidence="3 4">CFSAN001627</strain>
    </source>
</reference>
<protein>
    <submittedName>
        <fullName evidence="3">Thermolysin metallopeptidase</fullName>
    </submittedName>
</protein>
<evidence type="ECO:0000256" key="2">
    <source>
        <dbReference type="SAM" id="SignalP"/>
    </source>
</evidence>
<proteinExistence type="predicted"/>
<dbReference type="Proteomes" id="UP000011944">
    <property type="component" value="Unassembled WGS sequence"/>
</dbReference>